<evidence type="ECO:0000313" key="8">
    <source>
        <dbReference type="Proteomes" id="UP000245880"/>
    </source>
</evidence>
<sequence length="287" mass="32886">MSVFRMPPWAEPHLYPNCRFDDLTTAEIGLLKERLKGFCPEFPEVSIVIPAWNEGDNIFRTLSSLSASRSKFAIEIIVINNNSTDHTQEVLDKLGVINYLQKQQGTPFARQMGLEKAKGKYFLCADADTLYPPDWAQCMVEPMAASSDVTGVYGRYSFIPPPQGKRFGFWLYELFTEVIIRIRKNKREYLNIYGFNMGLVRQIGLETGGFKVDGNRVYNGVVGNDNDNDAEDGRMARNLRTRGRIHHVTAPRARVFTSSRRLMDDGSLWKAFTKRIRYQLGIFKEFT</sequence>
<dbReference type="InterPro" id="IPR029044">
    <property type="entry name" value="Nucleotide-diphossugar_trans"/>
</dbReference>
<dbReference type="GO" id="GO:0016757">
    <property type="term" value="F:glycosyltransferase activity"/>
    <property type="evidence" value="ECO:0007669"/>
    <property type="project" value="UniProtKB-KW"/>
</dbReference>
<keyword evidence="3" id="KW-0328">Glycosyltransferase</keyword>
<dbReference type="PANTHER" id="PTHR43646:SF2">
    <property type="entry name" value="GLYCOSYLTRANSFERASE 2-LIKE DOMAIN-CONTAINING PROTEIN"/>
    <property type="match status" value="1"/>
</dbReference>
<dbReference type="Proteomes" id="UP000245880">
    <property type="component" value="Unassembled WGS sequence"/>
</dbReference>
<organism evidence="7 8">
    <name type="scientific">Dyadobacter jejuensis</name>
    <dbReference type="NCBI Taxonomy" id="1082580"/>
    <lineage>
        <taxon>Bacteria</taxon>
        <taxon>Pseudomonadati</taxon>
        <taxon>Bacteroidota</taxon>
        <taxon>Cytophagia</taxon>
        <taxon>Cytophagales</taxon>
        <taxon>Spirosomataceae</taxon>
        <taxon>Dyadobacter</taxon>
    </lineage>
</organism>
<dbReference type="Pfam" id="PF00535">
    <property type="entry name" value="Glycos_transf_2"/>
    <property type="match status" value="1"/>
</dbReference>
<evidence type="ECO:0000259" key="6">
    <source>
        <dbReference type="Pfam" id="PF00535"/>
    </source>
</evidence>
<protein>
    <submittedName>
        <fullName evidence="7">Glycosyl transferase family 2</fullName>
    </submittedName>
</protein>
<dbReference type="InterPro" id="IPR001173">
    <property type="entry name" value="Glyco_trans_2-like"/>
</dbReference>
<feature type="domain" description="Glycosyltransferase 2-like" evidence="6">
    <location>
        <begin position="46"/>
        <end position="159"/>
    </location>
</feature>
<keyword evidence="2" id="KW-1003">Cell membrane</keyword>
<accession>A0A316AN93</accession>
<dbReference type="GO" id="GO:0005886">
    <property type="term" value="C:plasma membrane"/>
    <property type="evidence" value="ECO:0007669"/>
    <property type="project" value="UniProtKB-SubCell"/>
</dbReference>
<evidence type="ECO:0000256" key="2">
    <source>
        <dbReference type="ARBA" id="ARBA00022475"/>
    </source>
</evidence>
<comment type="subcellular location">
    <subcellularLocation>
        <location evidence="1">Cell membrane</location>
    </subcellularLocation>
</comment>
<evidence type="ECO:0000256" key="3">
    <source>
        <dbReference type="ARBA" id="ARBA00022676"/>
    </source>
</evidence>
<evidence type="ECO:0000256" key="4">
    <source>
        <dbReference type="ARBA" id="ARBA00022679"/>
    </source>
</evidence>
<dbReference type="RefSeq" id="WP_109673714.1">
    <property type="nucleotide sequence ID" value="NZ_QGDT01000003.1"/>
</dbReference>
<dbReference type="OrthoDB" id="1016922at2"/>
<dbReference type="SUPFAM" id="SSF53448">
    <property type="entry name" value="Nucleotide-diphospho-sugar transferases"/>
    <property type="match status" value="1"/>
</dbReference>
<evidence type="ECO:0000256" key="1">
    <source>
        <dbReference type="ARBA" id="ARBA00004236"/>
    </source>
</evidence>
<gene>
    <name evidence="7" type="ORF">CLV98_103146</name>
</gene>
<dbReference type="PANTHER" id="PTHR43646">
    <property type="entry name" value="GLYCOSYLTRANSFERASE"/>
    <property type="match status" value="1"/>
</dbReference>
<name>A0A316AN93_9BACT</name>
<dbReference type="Gene3D" id="3.90.550.10">
    <property type="entry name" value="Spore Coat Polysaccharide Biosynthesis Protein SpsA, Chain A"/>
    <property type="match status" value="1"/>
</dbReference>
<evidence type="ECO:0000313" key="7">
    <source>
        <dbReference type="EMBL" id="PWJ58779.1"/>
    </source>
</evidence>
<dbReference type="AlphaFoldDB" id="A0A316AN93"/>
<keyword evidence="4 7" id="KW-0808">Transferase</keyword>
<reference evidence="7 8" key="1">
    <citation type="submission" date="2018-03" db="EMBL/GenBank/DDBJ databases">
        <title>Genomic Encyclopedia of Archaeal and Bacterial Type Strains, Phase II (KMG-II): from individual species to whole genera.</title>
        <authorList>
            <person name="Goeker M."/>
        </authorList>
    </citation>
    <scope>NUCLEOTIDE SEQUENCE [LARGE SCALE GENOMIC DNA]</scope>
    <source>
        <strain evidence="7 8">DSM 100346</strain>
    </source>
</reference>
<keyword evidence="8" id="KW-1185">Reference proteome</keyword>
<keyword evidence="5" id="KW-0472">Membrane</keyword>
<comment type="caution">
    <text evidence="7">The sequence shown here is derived from an EMBL/GenBank/DDBJ whole genome shotgun (WGS) entry which is preliminary data.</text>
</comment>
<evidence type="ECO:0000256" key="5">
    <source>
        <dbReference type="ARBA" id="ARBA00023136"/>
    </source>
</evidence>
<dbReference type="CDD" id="cd00761">
    <property type="entry name" value="Glyco_tranf_GTA_type"/>
    <property type="match status" value="1"/>
</dbReference>
<dbReference type="EMBL" id="QGDT01000003">
    <property type="protein sequence ID" value="PWJ58779.1"/>
    <property type="molecule type" value="Genomic_DNA"/>
</dbReference>
<proteinExistence type="predicted"/>